<name>A0A9W6G2Z3_9BACT</name>
<dbReference type="EMBL" id="BSDS01000002">
    <property type="protein sequence ID" value="GLI39561.1"/>
    <property type="molecule type" value="Genomic_DNA"/>
</dbReference>
<evidence type="ECO:0000313" key="2">
    <source>
        <dbReference type="Proteomes" id="UP001144352"/>
    </source>
</evidence>
<accession>A0A9W6G2Z3</accession>
<evidence type="ECO:0000313" key="1">
    <source>
        <dbReference type="EMBL" id="GLI39561.1"/>
    </source>
</evidence>
<gene>
    <name evidence="1" type="ORF">GHYDROH2_30620</name>
</gene>
<dbReference type="Proteomes" id="UP001144352">
    <property type="component" value="Unassembled WGS sequence"/>
</dbReference>
<keyword evidence="2" id="KW-1185">Reference proteome</keyword>
<reference evidence="1" key="1">
    <citation type="submission" date="2022-12" db="EMBL/GenBank/DDBJ databases">
        <title>Reference genome sequencing for broad-spectrum identification of bacterial and archaeal isolates by mass spectrometry.</title>
        <authorList>
            <person name="Sekiguchi Y."/>
            <person name="Tourlousse D.M."/>
        </authorList>
    </citation>
    <scope>NUCLEOTIDE SEQUENCE</scope>
    <source>
        <strain evidence="1">H2</strain>
    </source>
</reference>
<protein>
    <recommendedName>
        <fullName evidence="3">Resolvase, N terminal domain</fullName>
    </recommendedName>
</protein>
<proteinExistence type="predicted"/>
<comment type="caution">
    <text evidence="1">The sequence shown here is derived from an EMBL/GenBank/DDBJ whole genome shotgun (WGS) entry which is preliminary data.</text>
</comment>
<sequence>MGYCRFSSTQQAGDVANAEFFQAEGLQYPDPCRVAENSKSFSRPYKYLLRRYDISNGSDPFFANQVD</sequence>
<dbReference type="AlphaFoldDB" id="A0A9W6G2Z3"/>
<organism evidence="1 2">
    <name type="scientific">Geobacter hydrogenophilus</name>
    <dbReference type="NCBI Taxonomy" id="40983"/>
    <lineage>
        <taxon>Bacteria</taxon>
        <taxon>Pseudomonadati</taxon>
        <taxon>Thermodesulfobacteriota</taxon>
        <taxon>Desulfuromonadia</taxon>
        <taxon>Geobacterales</taxon>
        <taxon>Geobacteraceae</taxon>
        <taxon>Geobacter</taxon>
    </lineage>
</organism>
<evidence type="ECO:0008006" key="3">
    <source>
        <dbReference type="Google" id="ProtNLM"/>
    </source>
</evidence>